<feature type="transmembrane region" description="Helical" evidence="2">
    <location>
        <begin position="27"/>
        <end position="46"/>
    </location>
</feature>
<feature type="transmembrane region" description="Helical" evidence="2">
    <location>
        <begin position="53"/>
        <end position="71"/>
    </location>
</feature>
<feature type="compositionally biased region" description="Acidic residues" evidence="1">
    <location>
        <begin position="301"/>
        <end position="312"/>
    </location>
</feature>
<keyword evidence="2" id="KW-0472">Membrane</keyword>
<dbReference type="Gene3D" id="3.30.565.10">
    <property type="entry name" value="Histidine kinase-like ATPase, C-terminal domain"/>
    <property type="match status" value="1"/>
</dbReference>
<sequence length="474" mass="49756">MAPDASGALGLGARMRRLRAFWREPHFLAKTRVIAIVLWVGALLVFQPRTALDMLAVFTLFAVIAVLPVMPRVVVPIGLMIALIVGFVPGDAVELATVITLYALFLTAGFACDGRLCALMVALYAMAEITCAVVWGSSSAALEVINGLVDAWSNMFADNMIVGGGADIPDLMAWAFAVAMSMLLSGFAAVFGHSFRISAVAGERLARSEAMVDRMAREQRLAHMIHDSVANDMSVIAMLTWRAKAGLDGDSGSSESSGASGAASVDLAASLDAIYDRSHHALDRVHEVIDVLDGKRTLAELEDDDDADDAEAGEGSGSGANAGSDAGAGADLIVQLERCVEDQDRIMAMIGMRGVSRVVAEGVDPCNPPKRVRRAVIGLVEEIYANIVRHAAWANGSEDAGDAEAYILFVTVGPKRIRIAEVNAIGGGESAAIRGTKHGNGLAQQRETVESLGGTLNASAQDGTWTIAAEIPVA</sequence>
<feature type="transmembrane region" description="Helical" evidence="2">
    <location>
        <begin position="116"/>
        <end position="136"/>
    </location>
</feature>
<dbReference type="EMBL" id="RZOA01000017">
    <property type="protein sequence ID" value="KAA8822365.1"/>
    <property type="molecule type" value="Genomic_DNA"/>
</dbReference>
<keyword evidence="6" id="KW-1185">Reference proteome</keyword>
<accession>A0A5J5DZV0</accession>
<dbReference type="InterPro" id="IPR036890">
    <property type="entry name" value="HATPase_C_sf"/>
</dbReference>
<reference evidence="5 6" key="1">
    <citation type="journal article" date="2019" name="Syst. Appl. Microbiol.">
        <title>Characterization of Bifidobacterium species in feaces of the Egyptian fruit bat: Description of B. vespertilionis sp. nov. and B. rousetti sp. nov.</title>
        <authorList>
            <person name="Modesto M."/>
            <person name="Satti M."/>
            <person name="Watanabe K."/>
            <person name="Puglisi E."/>
            <person name="Morelli L."/>
            <person name="Huang C.-H."/>
            <person name="Liou J.-S."/>
            <person name="Miyashita M."/>
            <person name="Tamura T."/>
            <person name="Saito S."/>
            <person name="Mori K."/>
            <person name="Huang L."/>
            <person name="Sciavilla P."/>
            <person name="Sandri C."/>
            <person name="Spiezio C."/>
            <person name="Vitali F."/>
            <person name="Cavalieri D."/>
            <person name="Perpetuini G."/>
            <person name="Tofalo R."/>
            <person name="Bonetti A."/>
            <person name="Arita M."/>
            <person name="Mattarelli P."/>
        </authorList>
    </citation>
    <scope>NUCLEOTIDE SEQUENCE [LARGE SCALE GENOMIC DNA]</scope>
    <source>
        <strain evidence="3 6">RST16</strain>
        <strain evidence="4 5">RST8</strain>
    </source>
</reference>
<feature type="region of interest" description="Disordered" evidence="1">
    <location>
        <begin position="301"/>
        <end position="324"/>
    </location>
</feature>
<dbReference type="EMBL" id="RZNZ01000016">
    <property type="protein sequence ID" value="KAA8818226.1"/>
    <property type="molecule type" value="Genomic_DNA"/>
</dbReference>
<proteinExistence type="predicted"/>
<evidence type="ECO:0000256" key="2">
    <source>
        <dbReference type="SAM" id="Phobius"/>
    </source>
</evidence>
<organism evidence="4 5">
    <name type="scientific">Bifidobacterium vespertilionis</name>
    <dbReference type="NCBI Taxonomy" id="2562524"/>
    <lineage>
        <taxon>Bacteria</taxon>
        <taxon>Bacillati</taxon>
        <taxon>Actinomycetota</taxon>
        <taxon>Actinomycetes</taxon>
        <taxon>Bifidobacteriales</taxon>
        <taxon>Bifidobacteriaceae</taxon>
        <taxon>Bifidobacterium</taxon>
    </lineage>
</organism>
<dbReference type="Proteomes" id="UP000345527">
    <property type="component" value="Unassembled WGS sequence"/>
</dbReference>
<feature type="transmembrane region" description="Helical" evidence="2">
    <location>
        <begin position="77"/>
        <end position="104"/>
    </location>
</feature>
<evidence type="ECO:0000313" key="4">
    <source>
        <dbReference type="EMBL" id="KAA8822365.1"/>
    </source>
</evidence>
<dbReference type="Proteomes" id="UP000374630">
    <property type="component" value="Unassembled WGS sequence"/>
</dbReference>
<protein>
    <recommendedName>
        <fullName evidence="7">Histidine kinase</fullName>
    </recommendedName>
</protein>
<dbReference type="AlphaFoldDB" id="A0A5J5DZV0"/>
<evidence type="ECO:0000256" key="1">
    <source>
        <dbReference type="SAM" id="MobiDB-lite"/>
    </source>
</evidence>
<feature type="transmembrane region" description="Helical" evidence="2">
    <location>
        <begin position="171"/>
        <end position="191"/>
    </location>
</feature>
<evidence type="ECO:0000313" key="6">
    <source>
        <dbReference type="Proteomes" id="UP000374630"/>
    </source>
</evidence>
<evidence type="ECO:0008006" key="7">
    <source>
        <dbReference type="Google" id="ProtNLM"/>
    </source>
</evidence>
<evidence type="ECO:0000313" key="3">
    <source>
        <dbReference type="EMBL" id="KAA8818226.1"/>
    </source>
</evidence>
<name>A0A5J5DZV0_9BIFI</name>
<keyword evidence="2" id="KW-1133">Transmembrane helix</keyword>
<keyword evidence="2" id="KW-0812">Transmembrane</keyword>
<dbReference type="RefSeq" id="WP_150354515.1">
    <property type="nucleotide sequence ID" value="NZ_RZNZ01000016.1"/>
</dbReference>
<gene>
    <name evidence="4" type="ORF">EM848_08540</name>
    <name evidence="3" type="ORF">EMO90_10365</name>
</gene>
<comment type="caution">
    <text evidence="4">The sequence shown here is derived from an EMBL/GenBank/DDBJ whole genome shotgun (WGS) entry which is preliminary data.</text>
</comment>
<evidence type="ECO:0000313" key="5">
    <source>
        <dbReference type="Proteomes" id="UP000345527"/>
    </source>
</evidence>
<dbReference type="OrthoDB" id="3228207at2"/>